<evidence type="ECO:0000313" key="1">
    <source>
        <dbReference type="EMBL" id="QHU06608.1"/>
    </source>
</evidence>
<dbReference type="EMBL" id="MN740658">
    <property type="protein sequence ID" value="QHU06608.1"/>
    <property type="molecule type" value="Genomic_DNA"/>
</dbReference>
<name>A0A6C0JRU3_9ZZZZ</name>
<accession>A0A6C0JRU3</accession>
<sequence length="215" mass="25076">MWEFVDKIVYINLDHRSDRRDLMTKFFADVKIPLDKVVRFSAIKRTNGALGCLESHTEVLKLAKQNGWKNTLILEDDLESFHFEEGYDKLEELMKLPKWDVIMICGWYWKFDFPRIYSAANTGGYLVNENYIDTLLRNRAISVNALRRGVGFNFRNPKYNADVSWNSLQKTDLWYGVQPCLCRQVDGFSDIGNRVIKSSKVIGEGDRQIKKEVYG</sequence>
<proteinExistence type="predicted"/>
<reference evidence="1" key="1">
    <citation type="journal article" date="2020" name="Nature">
        <title>Giant virus diversity and host interactions through global metagenomics.</title>
        <authorList>
            <person name="Schulz F."/>
            <person name="Roux S."/>
            <person name="Paez-Espino D."/>
            <person name="Jungbluth S."/>
            <person name="Walsh D.A."/>
            <person name="Denef V.J."/>
            <person name="McMahon K.D."/>
            <person name="Konstantinidis K.T."/>
            <person name="Eloe-Fadrosh E.A."/>
            <person name="Kyrpides N.C."/>
            <person name="Woyke T."/>
        </authorList>
    </citation>
    <scope>NUCLEOTIDE SEQUENCE</scope>
    <source>
        <strain evidence="1">GVMAG-S-1035315-10</strain>
    </source>
</reference>
<evidence type="ECO:0008006" key="2">
    <source>
        <dbReference type="Google" id="ProtNLM"/>
    </source>
</evidence>
<dbReference type="AlphaFoldDB" id="A0A6C0JRU3"/>
<organism evidence="1">
    <name type="scientific">viral metagenome</name>
    <dbReference type="NCBI Taxonomy" id="1070528"/>
    <lineage>
        <taxon>unclassified sequences</taxon>
        <taxon>metagenomes</taxon>
        <taxon>organismal metagenomes</taxon>
    </lineage>
</organism>
<protein>
    <recommendedName>
        <fullName evidence="2">Glycosyltransferase</fullName>
    </recommendedName>
</protein>